<dbReference type="InParanoid" id="A0A151GYE7"/>
<feature type="compositionally biased region" description="Gly residues" evidence="1">
    <location>
        <begin position="134"/>
        <end position="166"/>
    </location>
</feature>
<evidence type="ECO:0000313" key="4">
    <source>
        <dbReference type="EMBL" id="KYK62111.1"/>
    </source>
</evidence>
<reference evidence="4 5" key="1">
    <citation type="journal article" date="2016" name="Sci. Rep.">
        <title>Insights into Adaptations to a Near-Obligate Nematode Endoparasitic Lifestyle from the Finished Genome of Drechmeria coniospora.</title>
        <authorList>
            <person name="Zhang L."/>
            <person name="Zhou Z."/>
            <person name="Guo Q."/>
            <person name="Fokkens L."/>
            <person name="Miskei M."/>
            <person name="Pocsi I."/>
            <person name="Zhang W."/>
            <person name="Chen M."/>
            <person name="Wang L."/>
            <person name="Sun Y."/>
            <person name="Donzelli B.G."/>
            <person name="Gibson D.M."/>
            <person name="Nelson D.R."/>
            <person name="Luo J.G."/>
            <person name="Rep M."/>
            <person name="Liu H."/>
            <person name="Yang S."/>
            <person name="Wang J."/>
            <person name="Krasnoff S.B."/>
            <person name="Xu Y."/>
            <person name="Molnar I."/>
            <person name="Lin M."/>
        </authorList>
    </citation>
    <scope>NUCLEOTIDE SEQUENCE [LARGE SCALE GENOMIC DNA]</scope>
    <source>
        <strain evidence="4 5">ARSEF 6962</strain>
    </source>
</reference>
<dbReference type="CDD" id="cd05380">
    <property type="entry name" value="CAP_euk"/>
    <property type="match status" value="1"/>
</dbReference>
<name>A0A151GYE7_DRECN</name>
<dbReference type="Pfam" id="PF00188">
    <property type="entry name" value="CAP"/>
    <property type="match status" value="1"/>
</dbReference>
<dbReference type="GeneID" id="63715901"/>
<dbReference type="InterPro" id="IPR001283">
    <property type="entry name" value="CRISP-related"/>
</dbReference>
<proteinExistence type="predicted"/>
<protein>
    <recommendedName>
        <fullName evidence="3">SCP domain-containing protein</fullName>
    </recommendedName>
</protein>
<dbReference type="InterPro" id="IPR014044">
    <property type="entry name" value="CAP_dom"/>
</dbReference>
<keyword evidence="2" id="KW-0732">Signal</keyword>
<feature type="compositionally biased region" description="Low complexity" evidence="1">
    <location>
        <begin position="219"/>
        <end position="260"/>
    </location>
</feature>
<feature type="chain" id="PRO_5007581074" description="SCP domain-containing protein" evidence="2">
    <location>
        <begin position="24"/>
        <end position="432"/>
    </location>
</feature>
<gene>
    <name evidence="4" type="ORF">DCS_03258</name>
</gene>
<dbReference type="InterPro" id="IPR035940">
    <property type="entry name" value="CAP_sf"/>
</dbReference>
<feature type="compositionally biased region" description="Low complexity" evidence="1">
    <location>
        <begin position="190"/>
        <end position="211"/>
    </location>
</feature>
<dbReference type="AlphaFoldDB" id="A0A151GYE7"/>
<feature type="domain" description="SCP" evidence="3">
    <location>
        <begin position="265"/>
        <end position="411"/>
    </location>
</feature>
<dbReference type="EMBL" id="LAYC01000001">
    <property type="protein sequence ID" value="KYK62111.1"/>
    <property type="molecule type" value="Genomic_DNA"/>
</dbReference>
<dbReference type="Gene3D" id="3.40.33.10">
    <property type="entry name" value="CAP"/>
    <property type="match status" value="1"/>
</dbReference>
<dbReference type="SMART" id="SM00198">
    <property type="entry name" value="SCP"/>
    <property type="match status" value="1"/>
</dbReference>
<accession>A0A151GYE7</accession>
<sequence>MKQVFSRWVVLASLHGYLQGGLASGTDCDAVIVEYQPVVKICSGTTVTTTMIKTTTTQLSAESAKALYMDGRVHESGSDGAKYGYKSGHKKGGHGYESDSEESGYGHKSGSKSSGHGRKSGSKGSGHGEKSGSKGSGHGGKSGSKGAGHGGKSGSKGGGRGHGNGGGHDRGTRDGGKQTSTDTDLPISPTSGATATATGTASNSGTSGQSTPVSTGTQSPTSGVTSASTTSATTPSGSALGTTTTTDASTAVSSSSSPTATAAGDYRQIMLDQHNIHRRNHSAPNLSWNVDLATYANTLAETCVFAHDTSIGGGGYGQNLAALSSSPNINTAGARAVTNLWYNSEMPNYVYYGNNPPPGSNPSAWNHFTQIVWVDSTEVGCSTVLCPAGTIFGIPAYYTVCNYKPPGNFGGEFNTNVLAPLGEPTVVVGTIP</sequence>
<evidence type="ECO:0000256" key="2">
    <source>
        <dbReference type="SAM" id="SignalP"/>
    </source>
</evidence>
<evidence type="ECO:0000256" key="1">
    <source>
        <dbReference type="SAM" id="MobiDB-lite"/>
    </source>
</evidence>
<dbReference type="PANTHER" id="PTHR10334">
    <property type="entry name" value="CYSTEINE-RICH SECRETORY PROTEIN-RELATED"/>
    <property type="match status" value="1"/>
</dbReference>
<dbReference type="SUPFAM" id="SSF55797">
    <property type="entry name" value="PR-1-like"/>
    <property type="match status" value="1"/>
</dbReference>
<evidence type="ECO:0000259" key="3">
    <source>
        <dbReference type="SMART" id="SM00198"/>
    </source>
</evidence>
<dbReference type="PRINTS" id="PR00837">
    <property type="entry name" value="V5TPXLIKE"/>
</dbReference>
<feature type="signal peptide" evidence="2">
    <location>
        <begin position="1"/>
        <end position="23"/>
    </location>
</feature>
<feature type="region of interest" description="Disordered" evidence="1">
    <location>
        <begin position="75"/>
        <end position="260"/>
    </location>
</feature>
<dbReference type="RefSeq" id="XP_040661463.1">
    <property type="nucleotide sequence ID" value="XM_040800580.1"/>
</dbReference>
<dbReference type="STRING" id="98403.A0A151GYE7"/>
<comment type="caution">
    <text evidence="4">The sequence shown here is derived from an EMBL/GenBank/DDBJ whole genome shotgun (WGS) entry which is preliminary data.</text>
</comment>
<keyword evidence="5" id="KW-1185">Reference proteome</keyword>
<organism evidence="4 5">
    <name type="scientific">Drechmeria coniospora</name>
    <name type="common">Nematophagous fungus</name>
    <name type="synonym">Meria coniospora</name>
    <dbReference type="NCBI Taxonomy" id="98403"/>
    <lineage>
        <taxon>Eukaryota</taxon>
        <taxon>Fungi</taxon>
        <taxon>Dikarya</taxon>
        <taxon>Ascomycota</taxon>
        <taxon>Pezizomycotina</taxon>
        <taxon>Sordariomycetes</taxon>
        <taxon>Hypocreomycetidae</taxon>
        <taxon>Hypocreales</taxon>
        <taxon>Ophiocordycipitaceae</taxon>
        <taxon>Drechmeria</taxon>
    </lineage>
</organism>
<feature type="compositionally biased region" description="Basic and acidic residues" evidence="1">
    <location>
        <begin position="167"/>
        <end position="176"/>
    </location>
</feature>
<dbReference type="Proteomes" id="UP000076580">
    <property type="component" value="Chromosome 01"/>
</dbReference>
<evidence type="ECO:0000313" key="5">
    <source>
        <dbReference type="Proteomes" id="UP000076580"/>
    </source>
</evidence>